<dbReference type="InterPro" id="IPR036866">
    <property type="entry name" value="RibonucZ/Hydroxyglut_hydro"/>
</dbReference>
<dbReference type="InterPro" id="IPR001279">
    <property type="entry name" value="Metallo-B-lactamas"/>
</dbReference>
<dbReference type="InterPro" id="IPR050662">
    <property type="entry name" value="Sec-metab_biosynth-thioest"/>
</dbReference>
<protein>
    <submittedName>
        <fullName evidence="2">Glyoxylase-like metal-dependent hydrolase (Beta-lactamase superfamily II)</fullName>
    </submittedName>
</protein>
<name>A0A7W9E955_9CAUL</name>
<feature type="domain" description="Metallo-beta-lactamase" evidence="1">
    <location>
        <begin position="41"/>
        <end position="196"/>
    </location>
</feature>
<keyword evidence="3" id="KW-1185">Reference proteome</keyword>
<dbReference type="CDD" id="cd16278">
    <property type="entry name" value="metallo-hydrolase-like_MBL-fold"/>
    <property type="match status" value="1"/>
</dbReference>
<sequence>MTAAPIPFVRDFTPLYGQVERLTPRIRRVLANNPGPFTFAGTGTFLVGDADAVAVIDPGPADDAHLSALLQAVEGQTVTHVLVTHGHADHLPLARPFAEAVGAPVLAHPALSADQDLTDGDRITGDGWTLDVLATPGHAPEHLAFALREENALFSGDHVMGWSTSVVSPPEGDMDAYLDSLDRVMAAGFDTLWPTHGGPVTAPLPFLKALKAHRLGRDDQVLEALAKGPSSALAMVPALYAAVDQRLWPAAAQSLLAHLIRLERRGDVEANGVPSATTVYQLRG</sequence>
<dbReference type="SMART" id="SM00849">
    <property type="entry name" value="Lactamase_B"/>
    <property type="match status" value="1"/>
</dbReference>
<dbReference type="AlphaFoldDB" id="A0A7W9E955"/>
<dbReference type="GO" id="GO:0016787">
    <property type="term" value="F:hydrolase activity"/>
    <property type="evidence" value="ECO:0007669"/>
    <property type="project" value="UniProtKB-KW"/>
</dbReference>
<dbReference type="PANTHER" id="PTHR23131">
    <property type="entry name" value="ENDORIBONUCLEASE LACTB2"/>
    <property type="match status" value="1"/>
</dbReference>
<dbReference type="RefSeq" id="WP_241153064.1">
    <property type="nucleotide sequence ID" value="NZ_JACIJB010000011.1"/>
</dbReference>
<dbReference type="Gene3D" id="1.10.10.10">
    <property type="entry name" value="Winged helix-like DNA-binding domain superfamily/Winged helix DNA-binding domain"/>
    <property type="match status" value="1"/>
</dbReference>
<evidence type="ECO:0000259" key="1">
    <source>
        <dbReference type="SMART" id="SM00849"/>
    </source>
</evidence>
<comment type="caution">
    <text evidence="2">The sequence shown here is derived from an EMBL/GenBank/DDBJ whole genome shotgun (WGS) entry which is preliminary data.</text>
</comment>
<dbReference type="SUPFAM" id="SSF56281">
    <property type="entry name" value="Metallo-hydrolase/oxidoreductase"/>
    <property type="match status" value="1"/>
</dbReference>
<accession>A0A7W9E955</accession>
<gene>
    <name evidence="2" type="ORF">FHS65_002213</name>
</gene>
<dbReference type="PANTHER" id="PTHR23131:SF0">
    <property type="entry name" value="ENDORIBONUCLEASE LACTB2"/>
    <property type="match status" value="1"/>
</dbReference>
<dbReference type="Pfam" id="PF00753">
    <property type="entry name" value="Lactamase_B"/>
    <property type="match status" value="1"/>
</dbReference>
<dbReference type="Pfam" id="PF17778">
    <property type="entry name" value="WHD_BLACT"/>
    <property type="match status" value="1"/>
</dbReference>
<dbReference type="Gene3D" id="3.60.15.10">
    <property type="entry name" value="Ribonuclease Z/Hydroxyacylglutathione hydrolase-like"/>
    <property type="match status" value="1"/>
</dbReference>
<evidence type="ECO:0000313" key="3">
    <source>
        <dbReference type="Proteomes" id="UP000548978"/>
    </source>
</evidence>
<dbReference type="EMBL" id="JACIJB010000011">
    <property type="protein sequence ID" value="MBB5661450.1"/>
    <property type="molecule type" value="Genomic_DNA"/>
</dbReference>
<keyword evidence="2" id="KW-0378">Hydrolase</keyword>
<dbReference type="InterPro" id="IPR036388">
    <property type="entry name" value="WH-like_DNA-bd_sf"/>
</dbReference>
<proteinExistence type="predicted"/>
<dbReference type="Proteomes" id="UP000548978">
    <property type="component" value="Unassembled WGS sequence"/>
</dbReference>
<dbReference type="InterPro" id="IPR041516">
    <property type="entry name" value="LACTB2_WH"/>
</dbReference>
<reference evidence="2 3" key="1">
    <citation type="submission" date="2020-08" db="EMBL/GenBank/DDBJ databases">
        <title>Genomic Encyclopedia of Type Strains, Phase IV (KMG-IV): sequencing the most valuable type-strain genomes for metagenomic binning, comparative biology and taxonomic classification.</title>
        <authorList>
            <person name="Goeker M."/>
        </authorList>
    </citation>
    <scope>NUCLEOTIDE SEQUENCE [LARGE SCALE GENOMIC DNA]</scope>
    <source>
        <strain evidence="2 3">DSM 24448</strain>
    </source>
</reference>
<evidence type="ECO:0000313" key="2">
    <source>
        <dbReference type="EMBL" id="MBB5661450.1"/>
    </source>
</evidence>
<organism evidence="2 3">
    <name type="scientific">Brevundimonas halotolerans</name>
    <dbReference type="NCBI Taxonomy" id="69670"/>
    <lineage>
        <taxon>Bacteria</taxon>
        <taxon>Pseudomonadati</taxon>
        <taxon>Pseudomonadota</taxon>
        <taxon>Alphaproteobacteria</taxon>
        <taxon>Caulobacterales</taxon>
        <taxon>Caulobacteraceae</taxon>
        <taxon>Brevundimonas</taxon>
    </lineage>
</organism>